<dbReference type="FunFam" id="1.10.287.130:FF:000001">
    <property type="entry name" value="Two-component sensor histidine kinase"/>
    <property type="match status" value="1"/>
</dbReference>
<evidence type="ECO:0000259" key="15">
    <source>
        <dbReference type="PROSITE" id="PS50112"/>
    </source>
</evidence>
<dbReference type="CDD" id="cd00130">
    <property type="entry name" value="PAS"/>
    <property type="match status" value="1"/>
</dbReference>
<evidence type="ECO:0000256" key="2">
    <source>
        <dbReference type="ARBA" id="ARBA00004236"/>
    </source>
</evidence>
<feature type="domain" description="Histidine kinase" evidence="14">
    <location>
        <begin position="239"/>
        <end position="454"/>
    </location>
</feature>
<keyword evidence="7" id="KW-0808">Transferase</keyword>
<dbReference type="InterPro" id="IPR004358">
    <property type="entry name" value="Sig_transdc_His_kin-like_C"/>
</dbReference>
<evidence type="ECO:0000256" key="8">
    <source>
        <dbReference type="ARBA" id="ARBA00022741"/>
    </source>
</evidence>
<dbReference type="EMBL" id="PIOC01000027">
    <property type="protein sequence ID" value="RDW16317.1"/>
    <property type="molecule type" value="Genomic_DNA"/>
</dbReference>
<dbReference type="Gene3D" id="3.30.565.10">
    <property type="entry name" value="Histidine kinase-like ATPase, C-terminal domain"/>
    <property type="match status" value="1"/>
</dbReference>
<protein>
    <recommendedName>
        <fullName evidence="4">histidine kinase</fullName>
        <ecNumber evidence="4">2.7.13.3</ecNumber>
    </recommendedName>
</protein>
<dbReference type="InterPro" id="IPR050351">
    <property type="entry name" value="BphY/WalK/GraS-like"/>
</dbReference>
<organism evidence="17 18">
    <name type="scientific">Oceanobacillus arenosus</name>
    <dbReference type="NCBI Taxonomy" id="1229153"/>
    <lineage>
        <taxon>Bacteria</taxon>
        <taxon>Bacillati</taxon>
        <taxon>Bacillota</taxon>
        <taxon>Bacilli</taxon>
        <taxon>Bacillales</taxon>
        <taxon>Bacillaceae</taxon>
        <taxon>Oceanobacillus</taxon>
    </lineage>
</organism>
<dbReference type="InterPro" id="IPR000700">
    <property type="entry name" value="PAS-assoc_C"/>
</dbReference>
<evidence type="ECO:0000313" key="17">
    <source>
        <dbReference type="EMBL" id="RDW16317.1"/>
    </source>
</evidence>
<dbReference type="SMART" id="SM00387">
    <property type="entry name" value="HATPase_c"/>
    <property type="match status" value="1"/>
</dbReference>
<feature type="transmembrane region" description="Helical" evidence="13">
    <location>
        <begin position="9"/>
        <end position="28"/>
    </location>
</feature>
<evidence type="ECO:0000256" key="7">
    <source>
        <dbReference type="ARBA" id="ARBA00022679"/>
    </source>
</evidence>
<keyword evidence="12 13" id="KW-0472">Membrane</keyword>
<dbReference type="AlphaFoldDB" id="A0A3D8PLF0"/>
<keyword evidence="13" id="KW-1133">Transmembrane helix</keyword>
<proteinExistence type="predicted"/>
<dbReference type="FunFam" id="3.30.565.10:FF:000023">
    <property type="entry name" value="PAS domain-containing sensor histidine kinase"/>
    <property type="match status" value="1"/>
</dbReference>
<reference evidence="18" key="1">
    <citation type="submission" date="2017-11" db="EMBL/GenBank/DDBJ databases">
        <authorList>
            <person name="Zhu W."/>
        </authorList>
    </citation>
    <scope>NUCLEOTIDE SEQUENCE [LARGE SCALE GENOMIC DNA]</scope>
    <source>
        <strain evidence="18">CAU 1183</strain>
    </source>
</reference>
<dbReference type="Gene3D" id="3.30.450.20">
    <property type="entry name" value="PAS domain"/>
    <property type="match status" value="1"/>
</dbReference>
<dbReference type="SMART" id="SM00091">
    <property type="entry name" value="PAS"/>
    <property type="match status" value="1"/>
</dbReference>
<dbReference type="RefSeq" id="WP_115774503.1">
    <property type="nucleotide sequence ID" value="NZ_PIOC01000027.1"/>
</dbReference>
<keyword evidence="18" id="KW-1185">Reference proteome</keyword>
<keyword evidence="11" id="KW-0902">Two-component regulatory system</keyword>
<feature type="domain" description="PAC" evidence="16">
    <location>
        <begin position="182"/>
        <end position="235"/>
    </location>
</feature>
<evidence type="ECO:0000256" key="6">
    <source>
        <dbReference type="ARBA" id="ARBA00022553"/>
    </source>
</evidence>
<dbReference type="NCBIfam" id="TIGR00229">
    <property type="entry name" value="sensory_box"/>
    <property type="match status" value="1"/>
</dbReference>
<evidence type="ECO:0000256" key="12">
    <source>
        <dbReference type="ARBA" id="ARBA00023136"/>
    </source>
</evidence>
<dbReference type="PANTHER" id="PTHR45453:SF1">
    <property type="entry name" value="PHOSPHATE REGULON SENSOR PROTEIN PHOR"/>
    <property type="match status" value="1"/>
</dbReference>
<dbReference type="Pfam" id="PF02518">
    <property type="entry name" value="HATPase_c"/>
    <property type="match status" value="1"/>
</dbReference>
<evidence type="ECO:0000259" key="16">
    <source>
        <dbReference type="PROSITE" id="PS50113"/>
    </source>
</evidence>
<evidence type="ECO:0000256" key="11">
    <source>
        <dbReference type="ARBA" id="ARBA00023012"/>
    </source>
</evidence>
<evidence type="ECO:0000313" key="18">
    <source>
        <dbReference type="Proteomes" id="UP000257143"/>
    </source>
</evidence>
<dbReference type="SUPFAM" id="SSF55785">
    <property type="entry name" value="PYP-like sensor domain (PAS domain)"/>
    <property type="match status" value="1"/>
</dbReference>
<dbReference type="NCBIfam" id="NF046044">
    <property type="entry name" value="PnpS"/>
    <property type="match status" value="1"/>
</dbReference>
<dbReference type="InterPro" id="IPR036097">
    <property type="entry name" value="HisK_dim/P_sf"/>
</dbReference>
<dbReference type="PRINTS" id="PR00344">
    <property type="entry name" value="BCTRLSENSOR"/>
</dbReference>
<dbReference type="CDD" id="cd00075">
    <property type="entry name" value="HATPase"/>
    <property type="match status" value="1"/>
</dbReference>
<evidence type="ECO:0000256" key="10">
    <source>
        <dbReference type="ARBA" id="ARBA00022840"/>
    </source>
</evidence>
<dbReference type="GO" id="GO:0005886">
    <property type="term" value="C:plasma membrane"/>
    <property type="evidence" value="ECO:0007669"/>
    <property type="project" value="UniProtKB-SubCell"/>
</dbReference>
<comment type="subcellular location">
    <subcellularLocation>
        <location evidence="2">Cell membrane</location>
    </subcellularLocation>
    <subcellularLocation>
        <location evidence="3">Membrane raft</location>
        <topology evidence="3">Multi-pass membrane protein</topology>
    </subcellularLocation>
</comment>
<dbReference type="CDD" id="cd00082">
    <property type="entry name" value="HisKA"/>
    <property type="match status" value="1"/>
</dbReference>
<evidence type="ECO:0000259" key="14">
    <source>
        <dbReference type="PROSITE" id="PS50109"/>
    </source>
</evidence>
<dbReference type="Pfam" id="PF00512">
    <property type="entry name" value="HisKA"/>
    <property type="match status" value="1"/>
</dbReference>
<keyword evidence="13" id="KW-0812">Transmembrane</keyword>
<dbReference type="InterPro" id="IPR003661">
    <property type="entry name" value="HisK_dim/P_dom"/>
</dbReference>
<dbReference type="GO" id="GO:0045121">
    <property type="term" value="C:membrane raft"/>
    <property type="evidence" value="ECO:0007669"/>
    <property type="project" value="UniProtKB-SubCell"/>
</dbReference>
<comment type="catalytic activity">
    <reaction evidence="1">
        <text>ATP + protein L-histidine = ADP + protein N-phospho-L-histidine.</text>
        <dbReference type="EC" id="2.7.13.3"/>
    </reaction>
</comment>
<keyword evidence="5" id="KW-1003">Cell membrane</keyword>
<evidence type="ECO:0000256" key="5">
    <source>
        <dbReference type="ARBA" id="ARBA00022475"/>
    </source>
</evidence>
<dbReference type="GO" id="GO:0000155">
    <property type="term" value="F:phosphorelay sensor kinase activity"/>
    <property type="evidence" value="ECO:0007669"/>
    <property type="project" value="InterPro"/>
</dbReference>
<dbReference type="Gene3D" id="1.10.287.130">
    <property type="match status" value="1"/>
</dbReference>
<keyword evidence="8" id="KW-0547">Nucleotide-binding</keyword>
<comment type="caution">
    <text evidence="17">The sequence shown here is derived from an EMBL/GenBank/DDBJ whole genome shotgun (WGS) entry which is preliminary data.</text>
</comment>
<dbReference type="PROSITE" id="PS50113">
    <property type="entry name" value="PAC"/>
    <property type="match status" value="1"/>
</dbReference>
<dbReference type="GO" id="GO:0005524">
    <property type="term" value="F:ATP binding"/>
    <property type="evidence" value="ECO:0007669"/>
    <property type="project" value="UniProtKB-KW"/>
</dbReference>
<dbReference type="SUPFAM" id="SSF47384">
    <property type="entry name" value="Homodimeric domain of signal transducing histidine kinase"/>
    <property type="match status" value="1"/>
</dbReference>
<dbReference type="Pfam" id="PF13426">
    <property type="entry name" value="PAS_9"/>
    <property type="match status" value="1"/>
</dbReference>
<gene>
    <name evidence="17" type="ORF">CWR48_16860</name>
</gene>
<dbReference type="OrthoDB" id="9813151at2"/>
<dbReference type="InterPro" id="IPR005467">
    <property type="entry name" value="His_kinase_dom"/>
</dbReference>
<evidence type="ECO:0000256" key="1">
    <source>
        <dbReference type="ARBA" id="ARBA00000085"/>
    </source>
</evidence>
<dbReference type="PROSITE" id="PS50109">
    <property type="entry name" value="HIS_KIN"/>
    <property type="match status" value="1"/>
</dbReference>
<sequence length="454" mass="52375">MNELFQKPLFQYVIILFFIVLGTGAVLFPFMDNYLVLAIVLIIEYIIFLVMLSYFSKAFIKPVEKAIETMEEIQKGNYDVRLLNNPDTMVGALNTKINGLASNLNQLTMKKDLRLEQLNTLVNNTESSLILIDERGHIQLINQKFIEMFGGELKHYQDQLYYDILDNDACIKAVQKAFVSEKNIKESFTHYIGINRFYYEISGIPIFNEHNNLKGAVLVIRDITELKKLESMRKDFVANVSHELRTPITSIKGFAETLLDGGMSNEETTRDFLRIIYNESNRMQLLIEDLLTLSRLETENFRLVLHTVNVKDITKDLIPTFMYHAEAKKLTLHVDMEENVIFKADKERVKQIFINLLDNAINYTPENGQIYLKVEKKDEYVHINVSDTGIGIDQNKISRIFERFYRVDKARSRNTGGTGLGLAIVKHIVEVHEGKIEIESEVNKGTSMHVYLPL</sequence>
<dbReference type="SMART" id="SM00388">
    <property type="entry name" value="HisKA"/>
    <property type="match status" value="1"/>
</dbReference>
<keyword evidence="6" id="KW-0597">Phosphoprotein</keyword>
<dbReference type="SUPFAM" id="SSF55874">
    <property type="entry name" value="ATPase domain of HSP90 chaperone/DNA topoisomerase II/histidine kinase"/>
    <property type="match status" value="1"/>
</dbReference>
<dbReference type="GO" id="GO:0004721">
    <property type="term" value="F:phosphoprotein phosphatase activity"/>
    <property type="evidence" value="ECO:0007669"/>
    <property type="project" value="TreeGrafter"/>
</dbReference>
<dbReference type="EC" id="2.7.13.3" evidence="4"/>
<accession>A0A3D8PLF0</accession>
<dbReference type="InterPro" id="IPR036890">
    <property type="entry name" value="HATPase_C_sf"/>
</dbReference>
<dbReference type="PANTHER" id="PTHR45453">
    <property type="entry name" value="PHOSPHATE REGULON SENSOR PROTEIN PHOR"/>
    <property type="match status" value="1"/>
</dbReference>
<dbReference type="Gene3D" id="6.10.340.10">
    <property type="match status" value="1"/>
</dbReference>
<evidence type="ECO:0000256" key="13">
    <source>
        <dbReference type="SAM" id="Phobius"/>
    </source>
</evidence>
<evidence type="ECO:0000256" key="4">
    <source>
        <dbReference type="ARBA" id="ARBA00012438"/>
    </source>
</evidence>
<keyword evidence="10" id="KW-0067">ATP-binding</keyword>
<dbReference type="InterPro" id="IPR035965">
    <property type="entry name" value="PAS-like_dom_sf"/>
</dbReference>
<name>A0A3D8PLF0_9BACI</name>
<dbReference type="Proteomes" id="UP000257143">
    <property type="component" value="Unassembled WGS sequence"/>
</dbReference>
<dbReference type="InterPro" id="IPR003594">
    <property type="entry name" value="HATPase_dom"/>
</dbReference>
<keyword evidence="9 17" id="KW-0418">Kinase</keyword>
<dbReference type="PROSITE" id="PS50112">
    <property type="entry name" value="PAS"/>
    <property type="match status" value="1"/>
</dbReference>
<feature type="domain" description="PAS" evidence="15">
    <location>
        <begin position="114"/>
        <end position="150"/>
    </location>
</feature>
<feature type="transmembrane region" description="Helical" evidence="13">
    <location>
        <begin position="34"/>
        <end position="55"/>
    </location>
</feature>
<evidence type="ECO:0000256" key="3">
    <source>
        <dbReference type="ARBA" id="ARBA00004314"/>
    </source>
</evidence>
<evidence type="ECO:0000256" key="9">
    <source>
        <dbReference type="ARBA" id="ARBA00022777"/>
    </source>
</evidence>
<dbReference type="GO" id="GO:0016036">
    <property type="term" value="P:cellular response to phosphate starvation"/>
    <property type="evidence" value="ECO:0007669"/>
    <property type="project" value="TreeGrafter"/>
</dbReference>
<dbReference type="InterPro" id="IPR000014">
    <property type="entry name" value="PAS"/>
</dbReference>